<dbReference type="InterPro" id="IPR006447">
    <property type="entry name" value="Myb_dom_plants"/>
</dbReference>
<comment type="subcellular location">
    <subcellularLocation>
        <location evidence="1">Nucleus</location>
    </subcellularLocation>
</comment>
<feature type="compositionally biased region" description="Basic residues" evidence="9">
    <location>
        <begin position="160"/>
        <end position="174"/>
    </location>
</feature>
<gene>
    <name evidence="13" type="primary">LOC113866677</name>
</gene>
<keyword evidence="12" id="KW-1185">Reference proteome</keyword>
<dbReference type="InterPro" id="IPR017930">
    <property type="entry name" value="Myb_dom"/>
</dbReference>
<keyword evidence="2" id="KW-0597">Phosphoprotein</keyword>
<sequence length="718" mass="78883">MACERVDVSILVVDDDDVSLAIVANILNSLEYKVLIANGTHNALETLREFEGFVDLVITELHISGMNGFEFQKLVINEFQIPVIMMSADSRKSVMSKSLENGAAHFILKPFCRDDFKDIWQFAMAARKGTVTTENIEGESTGDKVIVQDVNSSETSSLAKPKRKRKYGQRKNKQMSKEDQSEESSQLAKKQKVVWTTDLHNLFLLAIKQIGMDRAVPKKILEIMNAPNLTRENVASHLQKYRMFLRKVAEKGLVEGLSDRTLRSRFASGLSASLIRDIQTRTAKLRVPAQPYLKRLAHQPENGGKANAVKPFNHVSRNAYVTPHGRSHHQFPNAFHKGLNLMLQNQHVDSWNVSQSRYGSNVGANSTHQKILGSYANPMPYQAKISCNAGAGFPTCGINGRGLMTSTNGLIGGLKYGEPMYQNYVNSMGNHQNFSYGPGNGKTASLNSSNNQPWSTTSIYNPNTNIQLNGGSKMVGNGIKGGFKSTVGAMDSIANNNNFSLINGTSQNAKMNVAPLGHGNFGLSQGGFGIASASKAEDGWSNEFPQTMITNGTKAENSSGFPQFPHQLDDNVEENENLYNNATSIWESKFTHLEDDLADIFTVLDEMNLLNETDENPDASEVLESILSGPRHDVQSLEQSIGAGDVIDNPNEGSLNLPNKSTTCSDKNSNQLEGYDGFGDMEPFDEFLVDDVSSATHSAIDQDWDMELIEALFGDEAN</sequence>
<dbReference type="GeneID" id="113866677"/>
<reference evidence="12" key="1">
    <citation type="journal article" date="2019" name="Toxins">
        <title>Detection of Abrin-Like and Prepropulchellin-Like Toxin Genes and Transcripts Using Whole Genome Sequencing and Full-Length Transcript Sequencing of Abrus precatorius.</title>
        <authorList>
            <person name="Hovde B.T."/>
            <person name="Daligault H.E."/>
            <person name="Hanschen E.R."/>
            <person name="Kunde Y.A."/>
            <person name="Johnson M.B."/>
            <person name="Starkenburg S.R."/>
            <person name="Johnson S.L."/>
        </authorList>
    </citation>
    <scope>NUCLEOTIDE SEQUENCE [LARGE SCALE GENOMIC DNA]</scope>
</reference>
<evidence type="ECO:0000256" key="9">
    <source>
        <dbReference type="SAM" id="MobiDB-lite"/>
    </source>
</evidence>
<feature type="region of interest" description="Disordered" evidence="9">
    <location>
        <begin position="142"/>
        <end position="187"/>
    </location>
</feature>
<evidence type="ECO:0000256" key="4">
    <source>
        <dbReference type="ARBA" id="ARBA00023015"/>
    </source>
</evidence>
<dbReference type="CDD" id="cd17584">
    <property type="entry name" value="REC_typeB_ARR-like"/>
    <property type="match status" value="1"/>
</dbReference>
<protein>
    <submittedName>
        <fullName evidence="13">Uncharacterized protein LOC113866677</fullName>
    </submittedName>
</protein>
<evidence type="ECO:0000259" key="11">
    <source>
        <dbReference type="PROSITE" id="PS51294"/>
    </source>
</evidence>
<dbReference type="AlphaFoldDB" id="A0A8B8LMY8"/>
<dbReference type="FunFam" id="1.10.10.60:FF:000007">
    <property type="entry name" value="Two-component response regulator"/>
    <property type="match status" value="1"/>
</dbReference>
<keyword evidence="3" id="KW-0902">Two-component regulatory system</keyword>
<dbReference type="GO" id="GO:0003677">
    <property type="term" value="F:DNA binding"/>
    <property type="evidence" value="ECO:0007669"/>
    <property type="project" value="InterPro"/>
</dbReference>
<dbReference type="InterPro" id="IPR001005">
    <property type="entry name" value="SANT/Myb"/>
</dbReference>
<evidence type="ECO:0000256" key="7">
    <source>
        <dbReference type="ARBA" id="ARBA00023242"/>
    </source>
</evidence>
<evidence type="ECO:0000259" key="10">
    <source>
        <dbReference type="PROSITE" id="PS50110"/>
    </source>
</evidence>
<dbReference type="GO" id="GO:0000160">
    <property type="term" value="P:phosphorelay signal transduction system"/>
    <property type="evidence" value="ECO:0007669"/>
    <property type="project" value="UniProtKB-KW"/>
</dbReference>
<dbReference type="KEGG" id="aprc:113866677"/>
<dbReference type="SUPFAM" id="SSF46689">
    <property type="entry name" value="Homeodomain-like"/>
    <property type="match status" value="1"/>
</dbReference>
<dbReference type="OrthoDB" id="21225at2759"/>
<keyword evidence="5" id="KW-0010">Activator</keyword>
<dbReference type="Gene3D" id="3.40.50.2300">
    <property type="match status" value="1"/>
</dbReference>
<proteinExistence type="predicted"/>
<dbReference type="SUPFAM" id="SSF52172">
    <property type="entry name" value="CheY-like"/>
    <property type="match status" value="1"/>
</dbReference>
<dbReference type="PROSITE" id="PS50110">
    <property type="entry name" value="RESPONSE_REGULATORY"/>
    <property type="match status" value="1"/>
</dbReference>
<evidence type="ECO:0000256" key="8">
    <source>
        <dbReference type="PROSITE-ProRule" id="PRU00169"/>
    </source>
</evidence>
<evidence type="ECO:0000256" key="1">
    <source>
        <dbReference type="ARBA" id="ARBA00004123"/>
    </source>
</evidence>
<dbReference type="GO" id="GO:0005634">
    <property type="term" value="C:nucleus"/>
    <property type="evidence" value="ECO:0007669"/>
    <property type="project" value="UniProtKB-SubCell"/>
</dbReference>
<organism evidence="12 13">
    <name type="scientific">Abrus precatorius</name>
    <name type="common">Indian licorice</name>
    <name type="synonym">Glycine abrus</name>
    <dbReference type="NCBI Taxonomy" id="3816"/>
    <lineage>
        <taxon>Eukaryota</taxon>
        <taxon>Viridiplantae</taxon>
        <taxon>Streptophyta</taxon>
        <taxon>Embryophyta</taxon>
        <taxon>Tracheophyta</taxon>
        <taxon>Spermatophyta</taxon>
        <taxon>Magnoliopsida</taxon>
        <taxon>eudicotyledons</taxon>
        <taxon>Gunneridae</taxon>
        <taxon>Pentapetalae</taxon>
        <taxon>rosids</taxon>
        <taxon>fabids</taxon>
        <taxon>Fabales</taxon>
        <taxon>Fabaceae</taxon>
        <taxon>Papilionoideae</taxon>
        <taxon>50 kb inversion clade</taxon>
        <taxon>NPAAA clade</taxon>
        <taxon>indigoferoid/millettioid clade</taxon>
        <taxon>Abreae</taxon>
        <taxon>Abrus</taxon>
    </lineage>
</organism>
<dbReference type="Pfam" id="PF00249">
    <property type="entry name" value="Myb_DNA-binding"/>
    <property type="match status" value="1"/>
</dbReference>
<dbReference type="InterPro" id="IPR009057">
    <property type="entry name" value="Homeodomain-like_sf"/>
</dbReference>
<dbReference type="InterPro" id="IPR045279">
    <property type="entry name" value="ARR-like"/>
</dbReference>
<evidence type="ECO:0000256" key="2">
    <source>
        <dbReference type="ARBA" id="ARBA00022553"/>
    </source>
</evidence>
<evidence type="ECO:0000256" key="5">
    <source>
        <dbReference type="ARBA" id="ARBA00023159"/>
    </source>
</evidence>
<reference evidence="13" key="2">
    <citation type="submission" date="2025-08" db="UniProtKB">
        <authorList>
            <consortium name="RefSeq"/>
        </authorList>
    </citation>
    <scope>IDENTIFICATION</scope>
    <source>
        <tissue evidence="13">Young leaves</tissue>
    </source>
</reference>
<comment type="caution">
    <text evidence="8">Lacks conserved residue(s) required for the propagation of feature annotation.</text>
</comment>
<evidence type="ECO:0000256" key="6">
    <source>
        <dbReference type="ARBA" id="ARBA00023163"/>
    </source>
</evidence>
<accession>A0A8B8LMY8</accession>
<keyword evidence="4" id="KW-0805">Transcription regulation</keyword>
<feature type="domain" description="Response regulatory" evidence="10">
    <location>
        <begin position="9"/>
        <end position="124"/>
    </location>
</feature>
<keyword evidence="7" id="KW-0539">Nucleus</keyword>
<evidence type="ECO:0000313" key="12">
    <source>
        <dbReference type="Proteomes" id="UP000694853"/>
    </source>
</evidence>
<evidence type="ECO:0000313" key="13">
    <source>
        <dbReference type="RefSeq" id="XP_027357287.1"/>
    </source>
</evidence>
<dbReference type="InterPro" id="IPR001789">
    <property type="entry name" value="Sig_transdc_resp-reg_receiver"/>
</dbReference>
<dbReference type="PANTHER" id="PTHR43874">
    <property type="entry name" value="TWO-COMPONENT RESPONSE REGULATOR"/>
    <property type="match status" value="1"/>
</dbReference>
<name>A0A8B8LMY8_ABRPR</name>
<dbReference type="Gene3D" id="1.10.10.60">
    <property type="entry name" value="Homeodomain-like"/>
    <property type="match status" value="1"/>
</dbReference>
<dbReference type="Pfam" id="PF00072">
    <property type="entry name" value="Response_reg"/>
    <property type="match status" value="1"/>
</dbReference>
<dbReference type="GO" id="GO:0009736">
    <property type="term" value="P:cytokinin-activated signaling pathway"/>
    <property type="evidence" value="ECO:0007669"/>
    <property type="project" value="InterPro"/>
</dbReference>
<dbReference type="InterPro" id="IPR011006">
    <property type="entry name" value="CheY-like_superfamily"/>
</dbReference>
<keyword evidence="6" id="KW-0804">Transcription</keyword>
<evidence type="ECO:0000256" key="3">
    <source>
        <dbReference type="ARBA" id="ARBA00023012"/>
    </source>
</evidence>
<dbReference type="PANTHER" id="PTHR43874:SF19">
    <property type="entry name" value="RESPONSE REGULATOR 23-RELATED"/>
    <property type="match status" value="1"/>
</dbReference>
<dbReference type="SMART" id="SM00448">
    <property type="entry name" value="REC"/>
    <property type="match status" value="1"/>
</dbReference>
<dbReference type="NCBIfam" id="TIGR01557">
    <property type="entry name" value="myb_SHAQKYF"/>
    <property type="match status" value="1"/>
</dbReference>
<dbReference type="Proteomes" id="UP000694853">
    <property type="component" value="Unplaced"/>
</dbReference>
<feature type="compositionally biased region" description="Polar residues" evidence="9">
    <location>
        <begin position="149"/>
        <end position="158"/>
    </location>
</feature>
<dbReference type="RefSeq" id="XP_027357287.1">
    <property type="nucleotide sequence ID" value="XM_027501486.1"/>
</dbReference>
<dbReference type="PROSITE" id="PS51294">
    <property type="entry name" value="HTH_MYB"/>
    <property type="match status" value="1"/>
</dbReference>
<feature type="domain" description="HTH myb-type" evidence="11">
    <location>
        <begin position="187"/>
        <end position="246"/>
    </location>
</feature>